<organism evidence="1 2">
    <name type="scientific">Mycolicibacter acidiphilus</name>
    <dbReference type="NCBI Taxonomy" id="2835306"/>
    <lineage>
        <taxon>Bacteria</taxon>
        <taxon>Bacillati</taxon>
        <taxon>Actinomycetota</taxon>
        <taxon>Actinomycetes</taxon>
        <taxon>Mycobacteriales</taxon>
        <taxon>Mycobacteriaceae</taxon>
        <taxon>Mycolicibacter</taxon>
    </lineage>
</organism>
<evidence type="ECO:0000313" key="1">
    <source>
        <dbReference type="EMBL" id="MBS9532606.1"/>
    </source>
</evidence>
<protein>
    <submittedName>
        <fullName evidence="1">Uncharacterized protein</fullName>
    </submittedName>
</protein>
<keyword evidence="2" id="KW-1185">Reference proteome</keyword>
<gene>
    <name evidence="1" type="ORF">KIH27_03285</name>
</gene>
<dbReference type="RefSeq" id="WP_214091498.1">
    <property type="nucleotide sequence ID" value="NZ_JAHCLR010000004.1"/>
</dbReference>
<dbReference type="Proteomes" id="UP001519535">
    <property type="component" value="Unassembled WGS sequence"/>
</dbReference>
<name>A0ABS5RE95_9MYCO</name>
<reference evidence="1 2" key="1">
    <citation type="submission" date="2021-05" db="EMBL/GenBank/DDBJ databases">
        <title>Mycobacterium acidophilum sp. nov., an extremely acid-tolerant member of the genus Mycobacterium.</title>
        <authorList>
            <person name="Xia J."/>
        </authorList>
    </citation>
    <scope>NUCLEOTIDE SEQUENCE [LARGE SCALE GENOMIC DNA]</scope>
    <source>
        <strain evidence="1 2">M1</strain>
    </source>
</reference>
<accession>A0ABS5RE95</accession>
<proteinExistence type="predicted"/>
<dbReference type="EMBL" id="JAHCLR010000004">
    <property type="protein sequence ID" value="MBS9532606.1"/>
    <property type="molecule type" value="Genomic_DNA"/>
</dbReference>
<comment type="caution">
    <text evidence="1">The sequence shown here is derived from an EMBL/GenBank/DDBJ whole genome shotgun (WGS) entry which is preliminary data.</text>
</comment>
<evidence type="ECO:0000313" key="2">
    <source>
        <dbReference type="Proteomes" id="UP001519535"/>
    </source>
</evidence>
<sequence length="175" mass="19102">MTPAYDPFDIDPDGTYTAGYHAGCHLEALTPAFADPTVIASPDPLPCHADEHPAEFAALLQEWGQCLNAASVIASRYRADSTPSSPMAVIAEAVRDAGVRALERAWKAVCDRYVAQTLDRERQPWDCLFCGVPVDPAGWRASEHRCGECMCILSMNPAETDWSSGLEDLLTFDLE</sequence>